<dbReference type="InterPro" id="IPR041249">
    <property type="entry name" value="HEPN_DZIP3"/>
</dbReference>
<feature type="domain" description="TRADD-like N-terminal" evidence="3">
    <location>
        <begin position="336"/>
        <end position="387"/>
    </location>
</feature>
<evidence type="ECO:0000313" key="5">
    <source>
        <dbReference type="Proteomes" id="UP001159405"/>
    </source>
</evidence>
<dbReference type="PANTHER" id="PTHR46844:SF1">
    <property type="entry name" value="SLR5058 PROTEIN"/>
    <property type="match status" value="1"/>
</dbReference>
<evidence type="ECO:0000313" key="4">
    <source>
        <dbReference type="EMBL" id="CAH3170137.1"/>
    </source>
</evidence>
<organism evidence="4 5">
    <name type="scientific">Porites lobata</name>
    <dbReference type="NCBI Taxonomy" id="104759"/>
    <lineage>
        <taxon>Eukaryota</taxon>
        <taxon>Metazoa</taxon>
        <taxon>Cnidaria</taxon>
        <taxon>Anthozoa</taxon>
        <taxon>Hexacorallia</taxon>
        <taxon>Scleractinia</taxon>
        <taxon>Fungiina</taxon>
        <taxon>Poritidae</taxon>
        <taxon>Porites</taxon>
    </lineage>
</organism>
<evidence type="ECO:0000256" key="1">
    <source>
        <dbReference type="SAM" id="Coils"/>
    </source>
</evidence>
<evidence type="ECO:0000259" key="3">
    <source>
        <dbReference type="Pfam" id="PF20694"/>
    </source>
</evidence>
<protein>
    <recommendedName>
        <fullName evidence="6">E3 ubiquitin-protein ligase DZIP3</fullName>
    </recommendedName>
</protein>
<accession>A0ABN8QUF9</accession>
<dbReference type="Pfam" id="PF18738">
    <property type="entry name" value="HEPN_DZIP3"/>
    <property type="match status" value="1"/>
</dbReference>
<dbReference type="Pfam" id="PF20694">
    <property type="entry name" value="TRADD-like_N"/>
    <property type="match status" value="1"/>
</dbReference>
<feature type="domain" description="DZIP3-like HEPN" evidence="2">
    <location>
        <begin position="48"/>
        <end position="184"/>
    </location>
</feature>
<reference evidence="4 5" key="1">
    <citation type="submission" date="2022-05" db="EMBL/GenBank/DDBJ databases">
        <authorList>
            <consortium name="Genoscope - CEA"/>
            <person name="William W."/>
        </authorList>
    </citation>
    <scope>NUCLEOTIDE SEQUENCE [LARGE SCALE GENOMIC DNA]</scope>
</reference>
<keyword evidence="5" id="KW-1185">Reference proteome</keyword>
<evidence type="ECO:0008006" key="6">
    <source>
        <dbReference type="Google" id="ProtNLM"/>
    </source>
</evidence>
<comment type="caution">
    <text evidence="4">The sequence shown here is derived from an EMBL/GenBank/DDBJ whole genome shotgun (WGS) entry which is preliminary data.</text>
</comment>
<keyword evidence="1" id="KW-0175">Coiled coil</keyword>
<dbReference type="InterPro" id="IPR049341">
    <property type="entry name" value="TRADD-like_N"/>
</dbReference>
<sequence length="450" mass="50851">MATASSPSAADEALRTTDEKANFQRLTRLLMRGGLALLREVFDSIHPPSNLPAVLGNIHIKSKLRTLKGRVLTQPEWNCLYNPSGPGTYGKSTDFDISLLCKLFRETCGLTPPATGWKDLPNITDHSLGADLVRIRIYRNKIYGHNHTMEVTDADFGKLWMEISEALLRLASSISSAKRDEWKNSIETFFHEPLTPDAKKCVDELRSWYLVDMDTKDKLEKLDKKMEQMQVKLEQIKNEQEQRQEQRHMEILIFLESLRANGSAVSSSAQVEGDQLAFERLDTSISLPPEQSSAEGTAGVSTLTELQASQQNIPVVLDFWNVVYSFKRPLELLIRYLKLKLGVDVQSYRLGSLVITVCCSSLEVLEALWNAYRTGRLNEMVQDTLVTRQVLEKLDLSEVKLRTIISEQDYLSYKGFLNNRQGKTETKTSQEPAVFASKLPAGEIDVVVHK</sequence>
<name>A0ABN8QUF9_9CNID</name>
<gene>
    <name evidence="4" type="ORF">PLOB_00010578</name>
</gene>
<dbReference type="PANTHER" id="PTHR46844">
    <property type="entry name" value="SLR5058 PROTEIN"/>
    <property type="match status" value="1"/>
</dbReference>
<dbReference type="EMBL" id="CALNXK010000154">
    <property type="protein sequence ID" value="CAH3170137.1"/>
    <property type="molecule type" value="Genomic_DNA"/>
</dbReference>
<evidence type="ECO:0000259" key="2">
    <source>
        <dbReference type="Pfam" id="PF18738"/>
    </source>
</evidence>
<feature type="coiled-coil region" evidence="1">
    <location>
        <begin position="219"/>
        <end position="246"/>
    </location>
</feature>
<proteinExistence type="predicted"/>
<dbReference type="Proteomes" id="UP001159405">
    <property type="component" value="Unassembled WGS sequence"/>
</dbReference>